<dbReference type="STRING" id="49547.MBCUR_00760"/>
<dbReference type="Proteomes" id="UP000077245">
    <property type="component" value="Unassembled WGS sequence"/>
</dbReference>
<keyword evidence="1" id="KW-1133">Transmembrane helix</keyword>
<evidence type="ECO:0000256" key="1">
    <source>
        <dbReference type="SAM" id="Phobius"/>
    </source>
</evidence>
<proteinExistence type="predicted"/>
<protein>
    <recommendedName>
        <fullName evidence="4">PepSY domain-containing protein</fullName>
    </recommendedName>
</protein>
<accession>A0A166E9A1</accession>
<sequence>MNKKVLISLVIIIIVTLLGILLVKNEFVLVQEPKNIGEKGSEYIGEKKALEIASHVPILGKPNSASLVEFKGRQMYKVVWNDEVGNYAYVDAINGTLYDSSGQSHGFA</sequence>
<evidence type="ECO:0000313" key="2">
    <source>
        <dbReference type="EMBL" id="KZX16412.1"/>
    </source>
</evidence>
<keyword evidence="3" id="KW-1185">Reference proteome</keyword>
<dbReference type="AlphaFoldDB" id="A0A166E9A1"/>
<keyword evidence="1" id="KW-0812">Transmembrane</keyword>
<reference evidence="2 3" key="1">
    <citation type="submission" date="2016-04" db="EMBL/GenBank/DDBJ databases">
        <title>Genome sequence of Methanobrevibacter curvatus DSM 11111.</title>
        <authorList>
            <person name="Poehlein A."/>
            <person name="Seedorf H."/>
            <person name="Daniel R."/>
        </authorList>
    </citation>
    <scope>NUCLEOTIDE SEQUENCE [LARGE SCALE GENOMIC DNA]</scope>
    <source>
        <strain evidence="2 3">DSM 11111</strain>
    </source>
</reference>
<evidence type="ECO:0008006" key="4">
    <source>
        <dbReference type="Google" id="ProtNLM"/>
    </source>
</evidence>
<evidence type="ECO:0000313" key="3">
    <source>
        <dbReference type="Proteomes" id="UP000077245"/>
    </source>
</evidence>
<dbReference type="EMBL" id="LWMV01000011">
    <property type="protein sequence ID" value="KZX16412.1"/>
    <property type="molecule type" value="Genomic_DNA"/>
</dbReference>
<name>A0A166E9A1_9EURY</name>
<feature type="transmembrane region" description="Helical" evidence="1">
    <location>
        <begin position="6"/>
        <end position="23"/>
    </location>
</feature>
<keyword evidence="1" id="KW-0472">Membrane</keyword>
<organism evidence="2 3">
    <name type="scientific">Methanobrevibacter curvatus</name>
    <dbReference type="NCBI Taxonomy" id="49547"/>
    <lineage>
        <taxon>Archaea</taxon>
        <taxon>Methanobacteriati</taxon>
        <taxon>Methanobacteriota</taxon>
        <taxon>Methanomada group</taxon>
        <taxon>Methanobacteria</taxon>
        <taxon>Methanobacteriales</taxon>
        <taxon>Methanobacteriaceae</taxon>
        <taxon>Methanobrevibacter</taxon>
    </lineage>
</organism>
<dbReference type="PATRIC" id="fig|49547.3.peg.81"/>
<gene>
    <name evidence="2" type="ORF">MBCUR_00760</name>
</gene>
<comment type="caution">
    <text evidence="2">The sequence shown here is derived from an EMBL/GenBank/DDBJ whole genome shotgun (WGS) entry which is preliminary data.</text>
</comment>